<feature type="transmembrane region" description="Helical" evidence="1">
    <location>
        <begin position="71"/>
        <end position="88"/>
    </location>
</feature>
<keyword evidence="1" id="KW-0812">Transmembrane</keyword>
<feature type="transmembrane region" description="Helical" evidence="1">
    <location>
        <begin position="6"/>
        <end position="26"/>
    </location>
</feature>
<keyword evidence="1" id="KW-0472">Membrane</keyword>
<dbReference type="KEGG" id="nmv:NITMOv2_1052"/>
<evidence type="ECO:0000256" key="1">
    <source>
        <dbReference type="SAM" id="Phobius"/>
    </source>
</evidence>
<dbReference type="AlphaFoldDB" id="A0A0K2G957"/>
<dbReference type="Proteomes" id="UP000069205">
    <property type="component" value="Chromosome"/>
</dbReference>
<evidence type="ECO:0000313" key="3">
    <source>
        <dbReference type="Proteomes" id="UP000069205"/>
    </source>
</evidence>
<proteinExistence type="predicted"/>
<gene>
    <name evidence="2" type="ORF">NITMOv2_1052</name>
</gene>
<reference evidence="2 3" key="1">
    <citation type="journal article" date="2015" name="Proc. Natl. Acad. Sci. U.S.A.">
        <title>Expanded metabolic versatility of ubiquitous nitrite-oxidizing bacteria from the genus Nitrospira.</title>
        <authorList>
            <person name="Koch H."/>
            <person name="Lucker S."/>
            <person name="Albertsen M."/>
            <person name="Kitzinger K."/>
            <person name="Herbold C."/>
            <person name="Spieck E."/>
            <person name="Nielsen P.H."/>
            <person name="Wagner M."/>
            <person name="Daims H."/>
        </authorList>
    </citation>
    <scope>NUCLEOTIDE SEQUENCE [LARGE SCALE GENOMIC DNA]</scope>
    <source>
        <strain evidence="2 3">NSP M-1</strain>
    </source>
</reference>
<name>A0A0K2G957_NITMO</name>
<keyword evidence="1" id="KW-1133">Transmembrane helix</keyword>
<dbReference type="PATRIC" id="fig|42253.5.peg.1036"/>
<protein>
    <submittedName>
        <fullName evidence="2">Uncharacterized protein</fullName>
    </submittedName>
</protein>
<dbReference type="STRING" id="42253.NITMOv2_1052"/>
<evidence type="ECO:0000313" key="2">
    <source>
        <dbReference type="EMBL" id="ALA57483.1"/>
    </source>
</evidence>
<feature type="transmembrane region" description="Helical" evidence="1">
    <location>
        <begin position="38"/>
        <end position="59"/>
    </location>
</feature>
<dbReference type="EMBL" id="CP011801">
    <property type="protein sequence ID" value="ALA57483.1"/>
    <property type="molecule type" value="Genomic_DNA"/>
</dbReference>
<accession>A0A0K2G957</accession>
<sequence>MNFVLALLFSPLPLLIVGWIVCRHGPIRNRWWRGENPIGFAFFVGAITFLLGFVGPMIVVPQANQGPLLGILYTGPIGLALGLLWGLARALRRGQWRSTSAAQ</sequence>
<organism evidence="2 3">
    <name type="scientific">Nitrospira moscoviensis</name>
    <dbReference type="NCBI Taxonomy" id="42253"/>
    <lineage>
        <taxon>Bacteria</taxon>
        <taxon>Pseudomonadati</taxon>
        <taxon>Nitrospirota</taxon>
        <taxon>Nitrospiria</taxon>
        <taxon>Nitrospirales</taxon>
        <taxon>Nitrospiraceae</taxon>
        <taxon>Nitrospira</taxon>
    </lineage>
</organism>
<keyword evidence="3" id="KW-1185">Reference proteome</keyword>